<comment type="caution">
    <text evidence="2">The sequence shown here is derived from an EMBL/GenBank/DDBJ whole genome shotgun (WGS) entry which is preliminary data.</text>
</comment>
<dbReference type="Proteomes" id="UP000466586">
    <property type="component" value="Unassembled WGS sequence"/>
</dbReference>
<dbReference type="GO" id="GO:0016757">
    <property type="term" value="F:glycosyltransferase activity"/>
    <property type="evidence" value="ECO:0007669"/>
    <property type="project" value="InterPro"/>
</dbReference>
<dbReference type="Gene3D" id="3.40.50.2000">
    <property type="entry name" value="Glycogen Phosphorylase B"/>
    <property type="match status" value="2"/>
</dbReference>
<accession>A0A7K1YDY5</accession>
<organism evidence="2 3">
    <name type="scientific">Hufsiella arboris</name>
    <dbReference type="NCBI Taxonomy" id="2695275"/>
    <lineage>
        <taxon>Bacteria</taxon>
        <taxon>Pseudomonadati</taxon>
        <taxon>Bacteroidota</taxon>
        <taxon>Sphingobacteriia</taxon>
        <taxon>Sphingobacteriales</taxon>
        <taxon>Sphingobacteriaceae</taxon>
        <taxon>Hufsiella</taxon>
    </lineage>
</organism>
<protein>
    <submittedName>
        <fullName evidence="2">Glycosyltransferase</fullName>
    </submittedName>
</protein>
<gene>
    <name evidence="2" type="ORF">GS399_17715</name>
</gene>
<dbReference type="RefSeq" id="WP_160845991.1">
    <property type="nucleotide sequence ID" value="NZ_WVHT01000010.1"/>
</dbReference>
<evidence type="ECO:0000313" key="3">
    <source>
        <dbReference type="Proteomes" id="UP000466586"/>
    </source>
</evidence>
<feature type="domain" description="Glycosyl transferase family 1" evidence="1">
    <location>
        <begin position="249"/>
        <end position="405"/>
    </location>
</feature>
<name>A0A7K1YDY5_9SPHI</name>
<sequence>MKIFQISASYKPAYIYGGPTMSVSKLCEELVKAGTLTALSVTSTLTPTPEDEQALSPVTVEVLTSTANGLQELNVEPGKTTYVDGVPVTYFKRLTKDHTHFSPALYWGLWKKLKQPKIYKKKIRERDCFMPRSDGTPAKPIVHIHAWWNLVSIFSCLIAKWKNTPVILSPRGTLSGYSFGNRNAGVKDNIHRFLGKTLLEYCHFHVTSEKEKGDILHLVEHPKSITIIPNFVKIPRVRNEQVPSISYESEEQPLRLLFLSRIEEKKGLDLLFDALSELQISWILTVAGSGDESYVETLKSKSKSSGLEPRIHWIGQVDQDEKWDILKNHDLLILPSYDENFANVVIESLAMGTAVLVSNRVGLSDYVKENDFGWVSSVNVQNIRETLLDVNKNREKLQEIRKAAPSKIKSDFEEKALTSKYLQLYNSVNNYAQ</sequence>
<dbReference type="AlphaFoldDB" id="A0A7K1YDY5"/>
<evidence type="ECO:0000313" key="2">
    <source>
        <dbReference type="EMBL" id="MXV52813.1"/>
    </source>
</evidence>
<dbReference type="Pfam" id="PF00534">
    <property type="entry name" value="Glycos_transf_1"/>
    <property type="match status" value="1"/>
</dbReference>
<dbReference type="PANTHER" id="PTHR12526:SF638">
    <property type="entry name" value="SPORE COAT PROTEIN SA"/>
    <property type="match status" value="1"/>
</dbReference>
<keyword evidence="3" id="KW-1185">Reference proteome</keyword>
<dbReference type="EMBL" id="WVHT01000010">
    <property type="protein sequence ID" value="MXV52813.1"/>
    <property type="molecule type" value="Genomic_DNA"/>
</dbReference>
<proteinExistence type="predicted"/>
<dbReference type="InterPro" id="IPR001296">
    <property type="entry name" value="Glyco_trans_1"/>
</dbReference>
<dbReference type="SUPFAM" id="SSF53756">
    <property type="entry name" value="UDP-Glycosyltransferase/glycogen phosphorylase"/>
    <property type="match status" value="1"/>
</dbReference>
<keyword evidence="2" id="KW-0808">Transferase</keyword>
<evidence type="ECO:0000259" key="1">
    <source>
        <dbReference type="Pfam" id="PF00534"/>
    </source>
</evidence>
<reference evidence="2 3" key="1">
    <citation type="submission" date="2019-11" db="EMBL/GenBank/DDBJ databases">
        <title>Pedobacter sp. HMF7647 Genome sequencing and assembly.</title>
        <authorList>
            <person name="Kang H."/>
            <person name="Kim H."/>
            <person name="Joh K."/>
        </authorList>
    </citation>
    <scope>NUCLEOTIDE SEQUENCE [LARGE SCALE GENOMIC DNA]</scope>
    <source>
        <strain evidence="2 3">HMF7647</strain>
    </source>
</reference>
<dbReference type="NCBIfam" id="NF046085">
    <property type="entry name" value="XrtY_assoc_Gly1"/>
    <property type="match status" value="1"/>
</dbReference>
<dbReference type="PANTHER" id="PTHR12526">
    <property type="entry name" value="GLYCOSYLTRANSFERASE"/>
    <property type="match status" value="1"/>
</dbReference>